<dbReference type="PANTHER" id="PTHR11567">
    <property type="entry name" value="ACID PHOSPHATASE-RELATED"/>
    <property type="match status" value="1"/>
</dbReference>
<reference evidence="1 2" key="1">
    <citation type="journal article" date="2018" name="Gigascience">
        <title>Genomes of trombidid mites reveal novel predicted allergens and laterally-transferred genes associated with secondary metabolism.</title>
        <authorList>
            <person name="Dong X."/>
            <person name="Chaisiri K."/>
            <person name="Xia D."/>
            <person name="Armstrong S.D."/>
            <person name="Fang Y."/>
            <person name="Donnelly M.J."/>
            <person name="Kadowaki T."/>
            <person name="McGarry J.W."/>
            <person name="Darby A.C."/>
            <person name="Makepeace B.L."/>
        </authorList>
    </citation>
    <scope>NUCLEOTIDE SEQUENCE [LARGE SCALE GENOMIC DNA]</scope>
    <source>
        <strain evidence="1">UoL-UT</strain>
    </source>
</reference>
<organism evidence="1 2">
    <name type="scientific">Leptotrombidium deliense</name>
    <dbReference type="NCBI Taxonomy" id="299467"/>
    <lineage>
        <taxon>Eukaryota</taxon>
        <taxon>Metazoa</taxon>
        <taxon>Ecdysozoa</taxon>
        <taxon>Arthropoda</taxon>
        <taxon>Chelicerata</taxon>
        <taxon>Arachnida</taxon>
        <taxon>Acari</taxon>
        <taxon>Acariformes</taxon>
        <taxon>Trombidiformes</taxon>
        <taxon>Prostigmata</taxon>
        <taxon>Anystina</taxon>
        <taxon>Parasitengona</taxon>
        <taxon>Trombiculoidea</taxon>
        <taxon>Trombiculidae</taxon>
        <taxon>Leptotrombidium</taxon>
    </lineage>
</organism>
<dbReference type="Gene3D" id="3.40.50.1240">
    <property type="entry name" value="Phosphoglycerate mutase-like"/>
    <property type="match status" value="2"/>
</dbReference>
<evidence type="ECO:0000313" key="1">
    <source>
        <dbReference type="EMBL" id="RWS21697.1"/>
    </source>
</evidence>
<dbReference type="VEuPathDB" id="VectorBase:LDEU010343"/>
<accession>A0A443S2E2</accession>
<dbReference type="PANTHER" id="PTHR11567:SF171">
    <property type="entry name" value="ACID PHOSPHATASE FAMILY"/>
    <property type="match status" value="1"/>
</dbReference>
<dbReference type="SUPFAM" id="SSF53254">
    <property type="entry name" value="Phosphoglycerate mutase-like"/>
    <property type="match status" value="1"/>
</dbReference>
<sequence length="204" mass="24696">EQRMRHLGEFLRKRYESLWPEKDELYVRSAYKEDFLSNPVKIYNADAQDDFMLSFDFYCPVFDKETERVLKLPDYFEWLKRYEVGAFLNELQVQMHLIESNKPFKNVRIYSSTDMVIAEILSAFGVFNNKEPLFGSTIMIEFYENHFNRLNFVRLYYLNDTYSENPHLLTLEDCIRDEVCSFKKIKKQIENYIPEDLRYECGQK</sequence>
<dbReference type="STRING" id="299467.A0A443S2E2"/>
<proteinExistence type="predicted"/>
<dbReference type="AlphaFoldDB" id="A0A443S2E2"/>
<gene>
    <name evidence="1" type="ORF">B4U80_14112</name>
</gene>
<dbReference type="GO" id="GO:0016791">
    <property type="term" value="F:phosphatase activity"/>
    <property type="evidence" value="ECO:0007669"/>
    <property type="project" value="TreeGrafter"/>
</dbReference>
<dbReference type="OrthoDB" id="6418769at2759"/>
<dbReference type="EMBL" id="NCKV01011195">
    <property type="protein sequence ID" value="RWS21697.1"/>
    <property type="molecule type" value="Genomic_DNA"/>
</dbReference>
<evidence type="ECO:0000313" key="2">
    <source>
        <dbReference type="Proteomes" id="UP000288716"/>
    </source>
</evidence>
<dbReference type="InterPro" id="IPR050645">
    <property type="entry name" value="Histidine_acid_phosphatase"/>
</dbReference>
<comment type="caution">
    <text evidence="1">The sequence shown here is derived from an EMBL/GenBank/DDBJ whole genome shotgun (WGS) entry which is preliminary data.</text>
</comment>
<protein>
    <submittedName>
        <fullName evidence="1">Lysosomal acid phosphatase-like protein 3</fullName>
    </submittedName>
</protein>
<keyword evidence="2" id="KW-1185">Reference proteome</keyword>
<dbReference type="Proteomes" id="UP000288716">
    <property type="component" value="Unassembled WGS sequence"/>
</dbReference>
<feature type="non-terminal residue" evidence="1">
    <location>
        <position position="1"/>
    </location>
</feature>
<name>A0A443S2E2_9ACAR</name>
<dbReference type="InterPro" id="IPR029033">
    <property type="entry name" value="His_PPase_superfam"/>
</dbReference>